<protein>
    <submittedName>
        <fullName evidence="5">Uncharacterized protein</fullName>
    </submittedName>
</protein>
<dbReference type="InterPro" id="IPR006594">
    <property type="entry name" value="LisH"/>
</dbReference>
<evidence type="ECO:0000313" key="5">
    <source>
        <dbReference type="EMBL" id="CAL1398003.1"/>
    </source>
</evidence>
<dbReference type="CDD" id="cd00200">
    <property type="entry name" value="WD40"/>
    <property type="match status" value="1"/>
</dbReference>
<dbReference type="GO" id="GO:0003714">
    <property type="term" value="F:transcription corepressor activity"/>
    <property type="evidence" value="ECO:0007669"/>
    <property type="project" value="InterPro"/>
</dbReference>
<dbReference type="PROSITE" id="PS50896">
    <property type="entry name" value="LISH"/>
    <property type="match status" value="1"/>
</dbReference>
<accession>A0AAV2FJW4</accession>
<dbReference type="InterPro" id="IPR001680">
    <property type="entry name" value="WD40_rpt"/>
</dbReference>
<feature type="compositionally biased region" description="Polar residues" evidence="4">
    <location>
        <begin position="218"/>
        <end position="238"/>
    </location>
</feature>
<evidence type="ECO:0000256" key="3">
    <source>
        <dbReference type="PROSITE-ProRule" id="PRU00221"/>
    </source>
</evidence>
<evidence type="ECO:0000256" key="1">
    <source>
        <dbReference type="ARBA" id="ARBA00022574"/>
    </source>
</evidence>
<feature type="region of interest" description="Disordered" evidence="4">
    <location>
        <begin position="278"/>
        <end position="342"/>
    </location>
</feature>
<feature type="region of interest" description="Disordered" evidence="4">
    <location>
        <begin position="218"/>
        <end position="263"/>
    </location>
</feature>
<dbReference type="Proteomes" id="UP001497516">
    <property type="component" value="Chromosome 6"/>
</dbReference>
<dbReference type="PROSITE" id="PS50294">
    <property type="entry name" value="WD_REPEATS_REGION"/>
    <property type="match status" value="3"/>
</dbReference>
<name>A0AAV2FJW4_9ROSI</name>
<organism evidence="5 6">
    <name type="scientific">Linum trigynum</name>
    <dbReference type="NCBI Taxonomy" id="586398"/>
    <lineage>
        <taxon>Eukaryota</taxon>
        <taxon>Viridiplantae</taxon>
        <taxon>Streptophyta</taxon>
        <taxon>Embryophyta</taxon>
        <taxon>Tracheophyta</taxon>
        <taxon>Spermatophyta</taxon>
        <taxon>Magnoliopsida</taxon>
        <taxon>eudicotyledons</taxon>
        <taxon>Gunneridae</taxon>
        <taxon>Pentapetalae</taxon>
        <taxon>rosids</taxon>
        <taxon>fabids</taxon>
        <taxon>Malpighiales</taxon>
        <taxon>Linaceae</taxon>
        <taxon>Linum</taxon>
    </lineage>
</organism>
<dbReference type="PANTHER" id="PTHR44376:SF8">
    <property type="entry name" value="TRANSCRIPTIONAL COREPRESSOR LEUNIG-LIKE"/>
    <property type="match status" value="1"/>
</dbReference>
<dbReference type="InterPro" id="IPR019775">
    <property type="entry name" value="WD40_repeat_CS"/>
</dbReference>
<dbReference type="PROSITE" id="PS50082">
    <property type="entry name" value="WD_REPEATS_2"/>
    <property type="match status" value="4"/>
</dbReference>
<feature type="compositionally biased region" description="Basic and acidic residues" evidence="4">
    <location>
        <begin position="329"/>
        <end position="339"/>
    </location>
</feature>
<proteinExistence type="predicted"/>
<dbReference type="PANTHER" id="PTHR44376">
    <property type="entry name" value="TRANSCRIPTIONAL REGULATOR OF FILAMENTOUS GROWTH FLO8"/>
    <property type="match status" value="1"/>
</dbReference>
<dbReference type="SUPFAM" id="SSF50978">
    <property type="entry name" value="WD40 repeat-like"/>
    <property type="match status" value="1"/>
</dbReference>
<keyword evidence="1 3" id="KW-0853">WD repeat</keyword>
<feature type="repeat" description="WD" evidence="3">
    <location>
        <begin position="491"/>
        <end position="533"/>
    </location>
</feature>
<feature type="repeat" description="WD" evidence="3">
    <location>
        <begin position="406"/>
        <end position="447"/>
    </location>
</feature>
<dbReference type="Gene3D" id="2.130.10.10">
    <property type="entry name" value="YVTN repeat-like/Quinoprotein amine dehydrogenase"/>
    <property type="match status" value="2"/>
</dbReference>
<dbReference type="Pfam" id="PF00400">
    <property type="entry name" value="WD40"/>
    <property type="match status" value="5"/>
</dbReference>
<feature type="repeat" description="WD" evidence="3">
    <location>
        <begin position="448"/>
        <end position="489"/>
    </location>
</feature>
<dbReference type="InterPro" id="IPR036322">
    <property type="entry name" value="WD40_repeat_dom_sf"/>
</dbReference>
<reference evidence="5 6" key="1">
    <citation type="submission" date="2024-04" db="EMBL/GenBank/DDBJ databases">
        <authorList>
            <person name="Fracassetti M."/>
        </authorList>
    </citation>
    <scope>NUCLEOTIDE SEQUENCE [LARGE SCALE GENOMIC DNA]</scope>
</reference>
<gene>
    <name evidence="5" type="ORF">LTRI10_LOCUS38262</name>
</gene>
<dbReference type="SMART" id="SM00320">
    <property type="entry name" value="WD40"/>
    <property type="match status" value="7"/>
</dbReference>
<dbReference type="AlphaFoldDB" id="A0AAV2FJW4"/>
<keyword evidence="6" id="KW-1185">Reference proteome</keyword>
<dbReference type="EMBL" id="OZ034819">
    <property type="protein sequence ID" value="CAL1398003.1"/>
    <property type="molecule type" value="Genomic_DNA"/>
</dbReference>
<evidence type="ECO:0000256" key="4">
    <source>
        <dbReference type="SAM" id="MobiDB-lite"/>
    </source>
</evidence>
<evidence type="ECO:0000256" key="2">
    <source>
        <dbReference type="ARBA" id="ARBA00022737"/>
    </source>
</evidence>
<sequence length="686" mass="76405">MAENWWDAQKMFDMYLLDYMVKRNMHETAAHFRAESNVPQAEVVIDTKEGFLLEWWTMLHDMMSSRERMSREAPPPPMFNLATHQPMTQEEVRRLRLAQTAFAMNQQMLRPPMTMQLPSGGGTSLISGMPAAAGQMPIRTGYPLEYGKMFNEHRQFNNSMRPPVGNMLSYHPQSADIQPQLNLPTLQATAAAPSSASQSNLQKGPVQNPILRQSIANNGQGIKTGSSSNTVDNGSNGEASFGRGGPEFVASSDEGTIPMPPEGWLMNFLMDAQKFQPGFLSDKGQQDQQKSPGQRPPLAEGTIATRPGNSADTNMRDSKDSNLEGNETMTEKNGEAEKPDQDDEIMQQATEMEDPGEPDVKRPEYHFIQSFLFADGDEESIRLIEGRDEAQYPQATYQAIQSVNRLNMGKNKMLCCHFSSNGKLLVTSGHEKKVWIWNTENYRYTRNSGGHSNLVTDIRFQPSTTVFATSSFDKTVQIWDAEKPSRSLFKLKGHSEQVLSLDFHPRQIDRLCSSDRNGEIRLWNVNQDCLLKVSKGATAQVRFQPQSGKLLALASGNTVSIVDSETYAVQFTLKDHVNDVRSICWDSTGKYIASVSEESARIWSLAAGGKCIHKLMSHGRNFHSCTFHPHLSQALLVGGYKNLVFWSANQKWSTEAHKGIIAAMASSPAAGLIASASHDGFVKLWR</sequence>
<keyword evidence="2" id="KW-0677">Repeat</keyword>
<dbReference type="InterPro" id="IPR015943">
    <property type="entry name" value="WD40/YVTN_repeat-like_dom_sf"/>
</dbReference>
<evidence type="ECO:0000313" key="6">
    <source>
        <dbReference type="Proteomes" id="UP001497516"/>
    </source>
</evidence>
<dbReference type="PROSITE" id="PS00678">
    <property type="entry name" value="WD_REPEATS_1"/>
    <property type="match status" value="1"/>
</dbReference>
<feature type="repeat" description="WD" evidence="3">
    <location>
        <begin position="654"/>
        <end position="686"/>
    </location>
</feature>
<dbReference type="InterPro" id="IPR044716">
    <property type="entry name" value="LEUNIG-like"/>
</dbReference>